<dbReference type="FunFam" id="1.10.510.10:FF:000667">
    <property type="entry name" value="Tyrosine-protein kinase receptor"/>
    <property type="match status" value="1"/>
</dbReference>
<evidence type="ECO:0008006" key="18">
    <source>
        <dbReference type="Google" id="ProtNLM"/>
    </source>
</evidence>
<keyword evidence="4 11" id="KW-0547">Nucleotide-binding</keyword>
<dbReference type="GO" id="GO:0099551">
    <property type="term" value="P:trans-synaptic signaling by neuropeptide, modulating synaptic transmission"/>
    <property type="evidence" value="ECO:0007669"/>
    <property type="project" value="TreeGrafter"/>
</dbReference>
<dbReference type="EMBL" id="JAAKFY010000012">
    <property type="protein sequence ID" value="KAF3848652.1"/>
    <property type="molecule type" value="Genomic_DNA"/>
</dbReference>
<comment type="subcellular location">
    <subcellularLocation>
        <location evidence="1">Cell membrane</location>
        <topology evidence="1">Single-pass type I membrane protein</topology>
    </subcellularLocation>
</comment>
<dbReference type="Gene3D" id="1.10.510.10">
    <property type="entry name" value="Transferase(Phosphotransferase) domain 1"/>
    <property type="match status" value="2"/>
</dbReference>
<evidence type="ECO:0000259" key="15">
    <source>
        <dbReference type="PROSITE" id="PS50835"/>
    </source>
</evidence>
<keyword evidence="6 13" id="KW-1133">Transmembrane helix</keyword>
<dbReference type="GO" id="GO:0045202">
    <property type="term" value="C:synapse"/>
    <property type="evidence" value="ECO:0007669"/>
    <property type="project" value="GOC"/>
</dbReference>
<evidence type="ECO:0000259" key="14">
    <source>
        <dbReference type="PROSITE" id="PS50011"/>
    </source>
</evidence>
<dbReference type="Pfam" id="PF07714">
    <property type="entry name" value="PK_Tyr_Ser-Thr"/>
    <property type="match status" value="1"/>
</dbReference>
<dbReference type="InterPro" id="IPR008266">
    <property type="entry name" value="Tyr_kinase_AS"/>
</dbReference>
<evidence type="ECO:0000256" key="10">
    <source>
        <dbReference type="PIRSR" id="PIRSR000615-1"/>
    </source>
</evidence>
<dbReference type="PANTHER" id="PTHR24416">
    <property type="entry name" value="TYROSINE-PROTEIN KINASE RECEPTOR"/>
    <property type="match status" value="1"/>
</dbReference>
<dbReference type="InterPro" id="IPR007110">
    <property type="entry name" value="Ig-like_dom"/>
</dbReference>
<keyword evidence="12" id="KW-0479">Metal-binding</keyword>
<dbReference type="Proteomes" id="UP000518266">
    <property type="component" value="Unassembled WGS sequence"/>
</dbReference>
<dbReference type="GO" id="GO:0010976">
    <property type="term" value="P:positive regulation of neuron projection development"/>
    <property type="evidence" value="ECO:0007669"/>
    <property type="project" value="TreeGrafter"/>
</dbReference>
<feature type="binding site" evidence="11">
    <location>
        <position position="363"/>
    </location>
    <ligand>
        <name>ATP</name>
        <dbReference type="ChEBI" id="CHEBI:30616"/>
    </ligand>
</feature>
<evidence type="ECO:0000256" key="2">
    <source>
        <dbReference type="ARBA" id="ARBA00022553"/>
    </source>
</evidence>
<feature type="domain" description="Protein kinase" evidence="14">
    <location>
        <begin position="183"/>
        <end position="486"/>
    </location>
</feature>
<evidence type="ECO:0000313" key="17">
    <source>
        <dbReference type="Proteomes" id="UP000518266"/>
    </source>
</evidence>
<dbReference type="InterPro" id="IPR050122">
    <property type="entry name" value="RTK"/>
</dbReference>
<keyword evidence="5 11" id="KW-0067">ATP-binding</keyword>
<feature type="binding site" evidence="12">
    <location>
        <position position="377"/>
    </location>
    <ligand>
        <name>Mg(2+)</name>
        <dbReference type="ChEBI" id="CHEBI:18420"/>
    </ligand>
</feature>
<evidence type="ECO:0000256" key="8">
    <source>
        <dbReference type="ARBA" id="ARBA00023170"/>
    </source>
</evidence>
<feature type="transmembrane region" description="Helical" evidence="13">
    <location>
        <begin position="455"/>
        <end position="474"/>
    </location>
</feature>
<keyword evidence="9" id="KW-0325">Glycoprotein</keyword>
<dbReference type="GO" id="GO:0060175">
    <property type="term" value="F:brain-derived neurotrophic factor receptor activity"/>
    <property type="evidence" value="ECO:0007669"/>
    <property type="project" value="TreeGrafter"/>
</dbReference>
<proteinExistence type="predicted"/>
<dbReference type="PROSITE" id="PS00109">
    <property type="entry name" value="PROTEIN_KINASE_TYR"/>
    <property type="match status" value="1"/>
</dbReference>
<keyword evidence="7 13" id="KW-0472">Membrane</keyword>
<evidence type="ECO:0000313" key="16">
    <source>
        <dbReference type="EMBL" id="KAF3848652.1"/>
    </source>
</evidence>
<dbReference type="InterPro" id="IPR000719">
    <property type="entry name" value="Prot_kinase_dom"/>
</dbReference>
<dbReference type="GO" id="GO:1990416">
    <property type="term" value="P:cellular response to brain-derived neurotrophic factor stimulus"/>
    <property type="evidence" value="ECO:0007669"/>
    <property type="project" value="TreeGrafter"/>
</dbReference>
<dbReference type="InterPro" id="IPR020635">
    <property type="entry name" value="Tyr_kinase_cat_dom"/>
</dbReference>
<feature type="active site" description="Proton acceptor" evidence="10">
    <location>
        <position position="359"/>
    </location>
</feature>
<dbReference type="PROSITE" id="PS50835">
    <property type="entry name" value="IG_LIKE"/>
    <property type="match status" value="1"/>
</dbReference>
<evidence type="ECO:0000256" key="1">
    <source>
        <dbReference type="ARBA" id="ARBA00004251"/>
    </source>
</evidence>
<dbReference type="SMART" id="SM00219">
    <property type="entry name" value="TyrKc"/>
    <property type="match status" value="1"/>
</dbReference>
<keyword evidence="2" id="KW-0597">Phosphoprotein</keyword>
<gene>
    <name evidence="16" type="ORF">F7725_015149</name>
</gene>
<dbReference type="Gene3D" id="2.60.40.10">
    <property type="entry name" value="Immunoglobulins"/>
    <property type="match status" value="2"/>
</dbReference>
<dbReference type="InterPro" id="IPR013783">
    <property type="entry name" value="Ig-like_fold"/>
</dbReference>
<dbReference type="SUPFAM" id="SSF48726">
    <property type="entry name" value="Immunoglobulin"/>
    <property type="match status" value="2"/>
</dbReference>
<dbReference type="SUPFAM" id="SSF56112">
    <property type="entry name" value="Protein kinase-like (PK-like)"/>
    <property type="match status" value="1"/>
</dbReference>
<dbReference type="GO" id="GO:0046872">
    <property type="term" value="F:metal ion binding"/>
    <property type="evidence" value="ECO:0007669"/>
    <property type="project" value="UniProtKB-KW"/>
</dbReference>
<dbReference type="InterPro" id="IPR011009">
    <property type="entry name" value="Kinase-like_dom_sf"/>
</dbReference>
<dbReference type="GO" id="GO:0030424">
    <property type="term" value="C:axon"/>
    <property type="evidence" value="ECO:0007669"/>
    <property type="project" value="TreeGrafter"/>
</dbReference>
<dbReference type="GO" id="GO:0043235">
    <property type="term" value="C:receptor complex"/>
    <property type="evidence" value="ECO:0007669"/>
    <property type="project" value="TreeGrafter"/>
</dbReference>
<feature type="binding site" evidence="12">
    <location>
        <position position="364"/>
    </location>
    <ligand>
        <name>Mg(2+)</name>
        <dbReference type="ChEBI" id="CHEBI:18420"/>
    </ligand>
</feature>
<dbReference type="GO" id="GO:0005886">
    <property type="term" value="C:plasma membrane"/>
    <property type="evidence" value="ECO:0007669"/>
    <property type="project" value="UniProtKB-SubCell"/>
</dbReference>
<dbReference type="PANTHER" id="PTHR24416:SF136">
    <property type="entry name" value="BDNF_NT-3 GROWTH FACTORS RECEPTOR"/>
    <property type="match status" value="1"/>
</dbReference>
<evidence type="ECO:0000256" key="9">
    <source>
        <dbReference type="ARBA" id="ARBA00023180"/>
    </source>
</evidence>
<dbReference type="Pfam" id="PF13927">
    <property type="entry name" value="Ig_3"/>
    <property type="match status" value="1"/>
</dbReference>
<comment type="caution">
    <text evidence="16">The sequence shown here is derived from an EMBL/GenBank/DDBJ whole genome shotgun (WGS) entry which is preliminary data.</text>
</comment>
<dbReference type="GO" id="GO:0005524">
    <property type="term" value="F:ATP binding"/>
    <property type="evidence" value="ECO:0007669"/>
    <property type="project" value="UniProtKB-KW"/>
</dbReference>
<evidence type="ECO:0000256" key="3">
    <source>
        <dbReference type="ARBA" id="ARBA00022692"/>
    </source>
</evidence>
<dbReference type="GO" id="GO:0051897">
    <property type="term" value="P:positive regulation of phosphatidylinositol 3-kinase/protein kinase B signal transduction"/>
    <property type="evidence" value="ECO:0007669"/>
    <property type="project" value="TreeGrafter"/>
</dbReference>
<keyword evidence="17" id="KW-1185">Reference proteome</keyword>
<name>A0A7J5YGM1_DISMA</name>
<accession>A0A7J5YGM1</accession>
<organism evidence="16 17">
    <name type="scientific">Dissostichus mawsoni</name>
    <name type="common">Antarctic cod</name>
    <dbReference type="NCBI Taxonomy" id="36200"/>
    <lineage>
        <taxon>Eukaryota</taxon>
        <taxon>Metazoa</taxon>
        <taxon>Chordata</taxon>
        <taxon>Craniata</taxon>
        <taxon>Vertebrata</taxon>
        <taxon>Euteleostomi</taxon>
        <taxon>Actinopterygii</taxon>
        <taxon>Neopterygii</taxon>
        <taxon>Teleostei</taxon>
        <taxon>Neoteleostei</taxon>
        <taxon>Acanthomorphata</taxon>
        <taxon>Eupercaria</taxon>
        <taxon>Perciformes</taxon>
        <taxon>Notothenioidei</taxon>
        <taxon>Nototheniidae</taxon>
        <taxon>Dissostichus</taxon>
    </lineage>
</organism>
<dbReference type="PIRSF" id="PIRSF000615">
    <property type="entry name" value="TyrPK_CSF1-R"/>
    <property type="match status" value="1"/>
</dbReference>
<evidence type="ECO:0000256" key="11">
    <source>
        <dbReference type="PIRSR" id="PIRSR000615-2"/>
    </source>
</evidence>
<feature type="domain" description="Ig-like" evidence="15">
    <location>
        <begin position="29"/>
        <end position="110"/>
    </location>
</feature>
<dbReference type="InterPro" id="IPR036179">
    <property type="entry name" value="Ig-like_dom_sf"/>
</dbReference>
<dbReference type="AlphaFoldDB" id="A0A7J5YGM1"/>
<evidence type="ECO:0000256" key="12">
    <source>
        <dbReference type="PIRSR" id="PIRSR000615-3"/>
    </source>
</evidence>
<dbReference type="OrthoDB" id="3256376at2759"/>
<keyword evidence="12" id="KW-0460">Magnesium</keyword>
<keyword evidence="8" id="KW-0675">Receptor</keyword>
<dbReference type="Gene3D" id="3.30.200.20">
    <property type="entry name" value="Phosphorylase Kinase, domain 1"/>
    <property type="match status" value="1"/>
</dbReference>
<evidence type="ECO:0000256" key="4">
    <source>
        <dbReference type="ARBA" id="ARBA00022741"/>
    </source>
</evidence>
<evidence type="ECO:0000256" key="13">
    <source>
        <dbReference type="SAM" id="Phobius"/>
    </source>
</evidence>
<protein>
    <recommendedName>
        <fullName evidence="18">Receptor protein-tyrosine kinase</fullName>
    </recommendedName>
</protein>
<sequence length="486" mass="54132">MRILEDSEGPDPECMDERGVTQEFATLTPPDCGQPKVSDGDAGSNVRAVCSASGSPAPEITWNLDWLSTHHEIDPSDTKSILTLTDLSPDDHGKLIICSAENMVVAPTIMQLLEPEQDHHWCIPFSVTGNPKPDLQWYHDNVALQEQDHIRTMIHVVTEREYHGCLQLVDPTHIHNGMYRLVYVVVGIAGVALTGCVLMAPPRSSVTTMTPPALFITYPTATTPFVSEMGPDAVIIGMTKIPVIENPQYFRNSGSMLKSDTYHIHSGVTATGRHVFTVSIRLHVVQHIKRHNIVLKRELGEGAFGKVFLAESHGPDAVLMSDGQHSIMVELTQSQMLHIAQQIAAGMVYLASQHFVHRDLATRNCLVGENLLVKIGDFGMSRDVGGHTMLPIRWMPPESIMYRRFTTESDRPRTCPKEVYDLMLGCWQREPYMRLNIKEIHAMLQSLAKASPTCFFSRHLIIIRGVFIIIIIYVTSSSGISSRNNI</sequence>
<evidence type="ECO:0000256" key="6">
    <source>
        <dbReference type="ARBA" id="ARBA00022989"/>
    </source>
</evidence>
<dbReference type="GO" id="GO:0048403">
    <property type="term" value="F:brain-derived neurotrophic factor binding"/>
    <property type="evidence" value="ECO:0007669"/>
    <property type="project" value="TreeGrafter"/>
</dbReference>
<evidence type="ECO:0000256" key="5">
    <source>
        <dbReference type="ARBA" id="ARBA00022840"/>
    </source>
</evidence>
<reference evidence="16 17" key="1">
    <citation type="submission" date="2020-03" db="EMBL/GenBank/DDBJ databases">
        <title>Dissostichus mawsoni Genome sequencing and assembly.</title>
        <authorList>
            <person name="Park H."/>
        </authorList>
    </citation>
    <scope>NUCLEOTIDE SEQUENCE [LARGE SCALE GENOMIC DNA]</scope>
    <source>
        <strain evidence="16">DM0001</strain>
        <tissue evidence="16">Muscle</tissue>
    </source>
</reference>
<dbReference type="InterPro" id="IPR001245">
    <property type="entry name" value="Ser-Thr/Tyr_kinase_cat_dom"/>
</dbReference>
<evidence type="ECO:0000256" key="7">
    <source>
        <dbReference type="ARBA" id="ARBA00023136"/>
    </source>
</evidence>
<keyword evidence="3 13" id="KW-0812">Transmembrane</keyword>
<dbReference type="PROSITE" id="PS50011">
    <property type="entry name" value="PROTEIN_KINASE_DOM"/>
    <property type="match status" value="1"/>
</dbReference>